<keyword evidence="3" id="KW-1185">Reference proteome</keyword>
<dbReference type="AlphaFoldDB" id="A0A4C1XQF8"/>
<accession>A0A4C1XQF8</accession>
<sequence length="99" mass="11301">MECFPIPVTDNKARKHLLQPEKWKRNLAKTVRWLYRPKQEQYVIGDVFKVANRSTKTRHDETKGGYTSARIGMPGRHKRNTCGDGLPETARTIGVLPPG</sequence>
<protein>
    <submittedName>
        <fullName evidence="2">Uncharacterized protein</fullName>
    </submittedName>
</protein>
<reference evidence="2 3" key="1">
    <citation type="journal article" date="2019" name="Commun. Biol.">
        <title>The bagworm genome reveals a unique fibroin gene that provides high tensile strength.</title>
        <authorList>
            <person name="Kono N."/>
            <person name="Nakamura H."/>
            <person name="Ohtoshi R."/>
            <person name="Tomita M."/>
            <person name="Numata K."/>
            <person name="Arakawa K."/>
        </authorList>
    </citation>
    <scope>NUCLEOTIDE SEQUENCE [LARGE SCALE GENOMIC DNA]</scope>
</reference>
<dbReference type="EMBL" id="BGZK01000897">
    <property type="protein sequence ID" value="GBP64435.1"/>
    <property type="molecule type" value="Genomic_DNA"/>
</dbReference>
<dbReference type="Proteomes" id="UP000299102">
    <property type="component" value="Unassembled WGS sequence"/>
</dbReference>
<name>A0A4C1XQF8_EUMVA</name>
<evidence type="ECO:0000256" key="1">
    <source>
        <dbReference type="SAM" id="MobiDB-lite"/>
    </source>
</evidence>
<organism evidence="2 3">
    <name type="scientific">Eumeta variegata</name>
    <name type="common">Bagworm moth</name>
    <name type="synonym">Eumeta japonica</name>
    <dbReference type="NCBI Taxonomy" id="151549"/>
    <lineage>
        <taxon>Eukaryota</taxon>
        <taxon>Metazoa</taxon>
        <taxon>Ecdysozoa</taxon>
        <taxon>Arthropoda</taxon>
        <taxon>Hexapoda</taxon>
        <taxon>Insecta</taxon>
        <taxon>Pterygota</taxon>
        <taxon>Neoptera</taxon>
        <taxon>Endopterygota</taxon>
        <taxon>Lepidoptera</taxon>
        <taxon>Glossata</taxon>
        <taxon>Ditrysia</taxon>
        <taxon>Tineoidea</taxon>
        <taxon>Psychidae</taxon>
        <taxon>Oiketicinae</taxon>
        <taxon>Eumeta</taxon>
    </lineage>
</organism>
<evidence type="ECO:0000313" key="2">
    <source>
        <dbReference type="EMBL" id="GBP64435.1"/>
    </source>
</evidence>
<proteinExistence type="predicted"/>
<evidence type="ECO:0000313" key="3">
    <source>
        <dbReference type="Proteomes" id="UP000299102"/>
    </source>
</evidence>
<feature type="region of interest" description="Disordered" evidence="1">
    <location>
        <begin position="55"/>
        <end position="99"/>
    </location>
</feature>
<gene>
    <name evidence="2" type="ORF">EVAR_19887_1</name>
</gene>
<comment type="caution">
    <text evidence="2">The sequence shown here is derived from an EMBL/GenBank/DDBJ whole genome shotgun (WGS) entry which is preliminary data.</text>
</comment>